<dbReference type="EMBL" id="JARKIB010000148">
    <property type="protein sequence ID" value="KAJ7732001.1"/>
    <property type="molecule type" value="Genomic_DNA"/>
</dbReference>
<evidence type="ECO:0000313" key="2">
    <source>
        <dbReference type="Proteomes" id="UP001215598"/>
    </source>
</evidence>
<comment type="caution">
    <text evidence="1">The sequence shown here is derived from an EMBL/GenBank/DDBJ whole genome shotgun (WGS) entry which is preliminary data.</text>
</comment>
<keyword evidence="2" id="KW-1185">Reference proteome</keyword>
<dbReference type="Proteomes" id="UP001215598">
    <property type="component" value="Unassembled WGS sequence"/>
</dbReference>
<gene>
    <name evidence="1" type="ORF">B0H16DRAFT_1329015</name>
</gene>
<reference evidence="1" key="1">
    <citation type="submission" date="2023-03" db="EMBL/GenBank/DDBJ databases">
        <title>Massive genome expansion in bonnet fungi (Mycena s.s.) driven by repeated elements and novel gene families across ecological guilds.</title>
        <authorList>
            <consortium name="Lawrence Berkeley National Laboratory"/>
            <person name="Harder C.B."/>
            <person name="Miyauchi S."/>
            <person name="Viragh M."/>
            <person name="Kuo A."/>
            <person name="Thoen E."/>
            <person name="Andreopoulos B."/>
            <person name="Lu D."/>
            <person name="Skrede I."/>
            <person name="Drula E."/>
            <person name="Henrissat B."/>
            <person name="Morin E."/>
            <person name="Kohler A."/>
            <person name="Barry K."/>
            <person name="LaButti K."/>
            <person name="Morin E."/>
            <person name="Salamov A."/>
            <person name="Lipzen A."/>
            <person name="Mereny Z."/>
            <person name="Hegedus B."/>
            <person name="Baldrian P."/>
            <person name="Stursova M."/>
            <person name="Weitz H."/>
            <person name="Taylor A."/>
            <person name="Grigoriev I.V."/>
            <person name="Nagy L.G."/>
            <person name="Martin F."/>
            <person name="Kauserud H."/>
        </authorList>
    </citation>
    <scope>NUCLEOTIDE SEQUENCE</scope>
    <source>
        <strain evidence="1">CBHHK182m</strain>
    </source>
</reference>
<proteinExistence type="predicted"/>
<sequence>MYAVKTLFPVGITPPQHLAYVEWFSPFSSDPEPTHLLHKIKRSLKDGVRISSVIPVSNIRRSIHLIPKFGPTAPKEWTSSNVLDRCSQFFANYYQ</sequence>
<organism evidence="1 2">
    <name type="scientific">Mycena metata</name>
    <dbReference type="NCBI Taxonomy" id="1033252"/>
    <lineage>
        <taxon>Eukaryota</taxon>
        <taxon>Fungi</taxon>
        <taxon>Dikarya</taxon>
        <taxon>Basidiomycota</taxon>
        <taxon>Agaricomycotina</taxon>
        <taxon>Agaricomycetes</taxon>
        <taxon>Agaricomycetidae</taxon>
        <taxon>Agaricales</taxon>
        <taxon>Marasmiineae</taxon>
        <taxon>Mycenaceae</taxon>
        <taxon>Mycena</taxon>
    </lineage>
</organism>
<accession>A0AAD7I069</accession>
<name>A0AAD7I069_9AGAR</name>
<dbReference type="AlphaFoldDB" id="A0AAD7I069"/>
<evidence type="ECO:0000313" key="1">
    <source>
        <dbReference type="EMBL" id="KAJ7732001.1"/>
    </source>
</evidence>
<protein>
    <submittedName>
        <fullName evidence="1">Uncharacterized protein</fullName>
    </submittedName>
</protein>